<evidence type="ECO:0000259" key="1">
    <source>
        <dbReference type="PROSITE" id="PS50930"/>
    </source>
</evidence>
<dbReference type="SMART" id="SM00850">
    <property type="entry name" value="LytTR"/>
    <property type="match status" value="1"/>
</dbReference>
<dbReference type="EMBL" id="VAUV01000013">
    <property type="protein sequence ID" value="TLD69492.1"/>
    <property type="molecule type" value="Genomic_DNA"/>
</dbReference>
<dbReference type="InterPro" id="IPR029016">
    <property type="entry name" value="GAF-like_dom_sf"/>
</dbReference>
<feature type="domain" description="HTH LytTR-type" evidence="1">
    <location>
        <begin position="204"/>
        <end position="310"/>
    </location>
</feature>
<dbReference type="OrthoDB" id="9781059at2"/>
<dbReference type="Gene3D" id="2.40.50.1020">
    <property type="entry name" value="LytTr DNA-binding domain"/>
    <property type="match status" value="1"/>
</dbReference>
<proteinExistence type="predicted"/>
<dbReference type="SMART" id="SM00065">
    <property type="entry name" value="GAF"/>
    <property type="match status" value="1"/>
</dbReference>
<name>A0A5R8KB00_9BACT</name>
<evidence type="ECO:0000313" key="2">
    <source>
        <dbReference type="EMBL" id="TLD69492.1"/>
    </source>
</evidence>
<accession>A0A5R8KB00</accession>
<dbReference type="GO" id="GO:0003677">
    <property type="term" value="F:DNA binding"/>
    <property type="evidence" value="ECO:0007669"/>
    <property type="project" value="InterPro"/>
</dbReference>
<gene>
    <name evidence="2" type="ORF">FEM03_17805</name>
</gene>
<dbReference type="Pfam" id="PF04397">
    <property type="entry name" value="LytTR"/>
    <property type="match status" value="1"/>
</dbReference>
<evidence type="ECO:0000313" key="3">
    <source>
        <dbReference type="Proteomes" id="UP000306196"/>
    </source>
</evidence>
<dbReference type="InterPro" id="IPR007492">
    <property type="entry name" value="LytTR_DNA-bd_dom"/>
</dbReference>
<comment type="caution">
    <text evidence="2">The sequence shown here is derived from an EMBL/GenBank/DDBJ whole genome shotgun (WGS) entry which is preliminary data.</text>
</comment>
<sequence length="310" mass="35287">MATAKLKSPPDRSEEAVFWRLLAKHACERSSKVAIDKTLRLMGRLVKADRVWIARYSDDLTRFWNVHEWANRGVEPHVMDLQGASSQMMSWGHQRLVNREVIEIPDVDKMPRSAKGLRAELKRQKVGATLVFPLVYRGRLIGFHGYDHPRPVKGWSAHRVEFKKKVAMHLAGLLARERVPSVSGIDASADIGAGGQPANLSRVINVKSAKTRVSITEDEIVMLRSFGDYTWIHLINGKRFMELRSLRSWIALLGRDDFVRVHQRFVVRADRILGVEKATGAGWNLALKGWADRIPVGRTYRHLIRSKMGF</sequence>
<dbReference type="InterPro" id="IPR003018">
    <property type="entry name" value="GAF"/>
</dbReference>
<organism evidence="2 3">
    <name type="scientific">Phragmitibacter flavus</name>
    <dbReference type="NCBI Taxonomy" id="2576071"/>
    <lineage>
        <taxon>Bacteria</taxon>
        <taxon>Pseudomonadati</taxon>
        <taxon>Verrucomicrobiota</taxon>
        <taxon>Verrucomicrobiia</taxon>
        <taxon>Verrucomicrobiales</taxon>
        <taxon>Verrucomicrobiaceae</taxon>
        <taxon>Phragmitibacter</taxon>
    </lineage>
</organism>
<dbReference type="Gene3D" id="3.30.450.40">
    <property type="match status" value="1"/>
</dbReference>
<protein>
    <submittedName>
        <fullName evidence="2">GAF domain-containing protein</fullName>
    </submittedName>
</protein>
<dbReference type="PROSITE" id="PS50930">
    <property type="entry name" value="HTH_LYTTR"/>
    <property type="match status" value="1"/>
</dbReference>
<dbReference type="Proteomes" id="UP000306196">
    <property type="component" value="Unassembled WGS sequence"/>
</dbReference>
<dbReference type="AlphaFoldDB" id="A0A5R8KB00"/>
<reference evidence="2 3" key="1">
    <citation type="submission" date="2019-05" db="EMBL/GenBank/DDBJ databases">
        <title>Verrucobacter flavum gen. nov., sp. nov. a new member of the family Verrucomicrobiaceae.</title>
        <authorList>
            <person name="Szuroczki S."/>
            <person name="Abbaszade G."/>
            <person name="Szabo A."/>
            <person name="Felfoldi T."/>
            <person name="Schumann P."/>
            <person name="Boka K."/>
            <person name="Keki Z."/>
            <person name="Toumi M."/>
            <person name="Toth E."/>
        </authorList>
    </citation>
    <scope>NUCLEOTIDE SEQUENCE [LARGE SCALE GENOMIC DNA]</scope>
    <source>
        <strain evidence="2 3">MG-N-17</strain>
    </source>
</reference>
<dbReference type="Pfam" id="PF01590">
    <property type="entry name" value="GAF"/>
    <property type="match status" value="1"/>
</dbReference>
<dbReference type="RefSeq" id="WP_138087635.1">
    <property type="nucleotide sequence ID" value="NZ_VAUV01000013.1"/>
</dbReference>
<keyword evidence="3" id="KW-1185">Reference proteome</keyword>
<dbReference type="SUPFAM" id="SSF55781">
    <property type="entry name" value="GAF domain-like"/>
    <property type="match status" value="1"/>
</dbReference>